<dbReference type="eggNOG" id="ENOG5033B56">
    <property type="taxonomic scope" value="Bacteria"/>
</dbReference>
<sequence>MERGSRANPLHGGCDMKIFIWRHSKLYSSWSMFDEPHVYRDNYLQAEIVVLAGSPEEALELIGEDPQWNKEELRRIAPRVVELDQPAVVSKQIHFG</sequence>
<accession>A0LN05</accession>
<dbReference type="KEGG" id="sfu:Sfum_3134"/>
<keyword evidence="2" id="KW-1185">Reference proteome</keyword>
<gene>
    <name evidence="1" type="ordered locus">Sfum_3134</name>
</gene>
<protein>
    <submittedName>
        <fullName evidence="1">Uncharacterized protein</fullName>
    </submittedName>
</protein>
<dbReference type="HOGENOM" id="CLU_2495164_0_0_7"/>
<dbReference type="EMBL" id="CP000478">
    <property type="protein sequence ID" value="ABK18807.1"/>
    <property type="molecule type" value="Genomic_DNA"/>
</dbReference>
<reference evidence="1 2" key="1">
    <citation type="submission" date="2006-10" db="EMBL/GenBank/DDBJ databases">
        <title>Complete sequence of Syntrophobacter fumaroxidans MPOB.</title>
        <authorList>
            <consortium name="US DOE Joint Genome Institute"/>
            <person name="Copeland A."/>
            <person name="Lucas S."/>
            <person name="Lapidus A."/>
            <person name="Barry K."/>
            <person name="Detter J.C."/>
            <person name="Glavina del Rio T."/>
            <person name="Hammon N."/>
            <person name="Israni S."/>
            <person name="Pitluck S."/>
            <person name="Goltsman E.G."/>
            <person name="Martinez M."/>
            <person name="Schmutz J."/>
            <person name="Larimer F."/>
            <person name="Land M."/>
            <person name="Hauser L."/>
            <person name="Kyrpides N."/>
            <person name="Kim E."/>
            <person name="Boone D.R."/>
            <person name="Brockman F."/>
            <person name="Culley D."/>
            <person name="Ferry J."/>
            <person name="Gunsalus R."/>
            <person name="McInerney M.J."/>
            <person name="Morrison M."/>
            <person name="Plugge C."/>
            <person name="Rohlin L."/>
            <person name="Scholten J."/>
            <person name="Sieber J."/>
            <person name="Stams A.J.M."/>
            <person name="Worm P."/>
            <person name="Henstra A.M."/>
            <person name="Richardson P."/>
        </authorList>
    </citation>
    <scope>NUCLEOTIDE SEQUENCE [LARGE SCALE GENOMIC DNA]</scope>
    <source>
        <strain evidence="2">DSM 10017 / MPOB</strain>
    </source>
</reference>
<dbReference type="InParanoid" id="A0LN05"/>
<dbReference type="Proteomes" id="UP000001784">
    <property type="component" value="Chromosome"/>
</dbReference>
<evidence type="ECO:0000313" key="1">
    <source>
        <dbReference type="EMBL" id="ABK18807.1"/>
    </source>
</evidence>
<evidence type="ECO:0000313" key="2">
    <source>
        <dbReference type="Proteomes" id="UP000001784"/>
    </source>
</evidence>
<name>A0LN05_SYNFM</name>
<dbReference type="AlphaFoldDB" id="A0LN05"/>
<organism evidence="1 2">
    <name type="scientific">Syntrophobacter fumaroxidans (strain DSM 10017 / MPOB)</name>
    <dbReference type="NCBI Taxonomy" id="335543"/>
    <lineage>
        <taxon>Bacteria</taxon>
        <taxon>Pseudomonadati</taxon>
        <taxon>Thermodesulfobacteriota</taxon>
        <taxon>Syntrophobacteria</taxon>
        <taxon>Syntrophobacterales</taxon>
        <taxon>Syntrophobacteraceae</taxon>
        <taxon>Syntrophobacter</taxon>
    </lineage>
</organism>
<proteinExistence type="predicted"/>